<comment type="caution">
    <text evidence="1">The sequence shown here is derived from an EMBL/GenBank/DDBJ whole genome shotgun (WGS) entry which is preliminary data.</text>
</comment>
<gene>
    <name evidence="1" type="ORF">Vadar_033760</name>
</gene>
<accession>A0ACB7Z1A3</accession>
<evidence type="ECO:0000313" key="2">
    <source>
        <dbReference type="Proteomes" id="UP000828048"/>
    </source>
</evidence>
<keyword evidence="2" id="KW-1185">Reference proteome</keyword>
<proteinExistence type="predicted"/>
<protein>
    <submittedName>
        <fullName evidence="1">Uncharacterized protein</fullName>
    </submittedName>
</protein>
<evidence type="ECO:0000313" key="1">
    <source>
        <dbReference type="EMBL" id="KAH7859259.1"/>
    </source>
</evidence>
<dbReference type="EMBL" id="CM037153">
    <property type="protein sequence ID" value="KAH7859259.1"/>
    <property type="molecule type" value="Genomic_DNA"/>
</dbReference>
<organism evidence="1 2">
    <name type="scientific">Vaccinium darrowii</name>
    <dbReference type="NCBI Taxonomy" id="229202"/>
    <lineage>
        <taxon>Eukaryota</taxon>
        <taxon>Viridiplantae</taxon>
        <taxon>Streptophyta</taxon>
        <taxon>Embryophyta</taxon>
        <taxon>Tracheophyta</taxon>
        <taxon>Spermatophyta</taxon>
        <taxon>Magnoliopsida</taxon>
        <taxon>eudicotyledons</taxon>
        <taxon>Gunneridae</taxon>
        <taxon>Pentapetalae</taxon>
        <taxon>asterids</taxon>
        <taxon>Ericales</taxon>
        <taxon>Ericaceae</taxon>
        <taxon>Vaccinioideae</taxon>
        <taxon>Vaccinieae</taxon>
        <taxon>Vaccinium</taxon>
    </lineage>
</organism>
<name>A0ACB7Z1A3_9ERIC</name>
<sequence>MEPELPHLPHEILFDILSRLPVKPLCRFKSVSKPWLALITNPCFIKSQLNHQYTRGNHTQKLIVAASKGYGASETSQSVYSVDFKVPDYPLTELEVPCKSGVRILGSFNGVILLRIRHELCLWNPSIRTYRKFSQPKCPNGARTYGLCYDYVSDDFKVVRAVMPSSNVPCDVHVFTCKLGSWKKIGDLGYEICGRGPGMVVNGMPHWILRRGGSTDGTKNLVIVCFDATKEEFKEVPLPANSKRESRLWNMKLGIFGGWLCVVSKYLDLRTNVWVMKEYGVNESWTKLSVMSLPKGSGVSDVALLIFVILMPLCYAKDGEVVAVLNSFELVIYNPKKQTKVPIQPCFYHHLDVALYVESLFSPHGLRHCC</sequence>
<reference evidence="1 2" key="1">
    <citation type="journal article" date="2021" name="Hortic Res">
        <title>High-quality reference genome and annotation aids understanding of berry development for evergreen blueberry (Vaccinium darrowii).</title>
        <authorList>
            <person name="Yu J."/>
            <person name="Hulse-Kemp A.M."/>
            <person name="Babiker E."/>
            <person name="Staton M."/>
        </authorList>
    </citation>
    <scope>NUCLEOTIDE SEQUENCE [LARGE SCALE GENOMIC DNA]</scope>
    <source>
        <strain evidence="2">cv. NJ 8807/NJ 8810</strain>
        <tissue evidence="1">Young leaf</tissue>
    </source>
</reference>
<dbReference type="Proteomes" id="UP000828048">
    <property type="component" value="Chromosome 3"/>
</dbReference>